<dbReference type="InterPro" id="IPR020843">
    <property type="entry name" value="ER"/>
</dbReference>
<dbReference type="SUPFAM" id="SSF50129">
    <property type="entry name" value="GroES-like"/>
    <property type="match status" value="1"/>
</dbReference>
<evidence type="ECO:0000313" key="3">
    <source>
        <dbReference type="Proteomes" id="UP000676079"/>
    </source>
</evidence>
<sequence length="303" mass="31231">MHAVAITRFGDPEVLTPVDLPLPEPGPGQVRVRVAAVGTLPLDARIRRGELPWRDRIDLPLVPGNQFAGTVDALGEGTAGPAAGTPVLGFSTFGAYAEHIVVGADQVVPRPDALPEAEAAALPARGQGAVMVLEALGVGPGDTLFVNSAAGGLGSAIVRLALLRGADRVIGAASERHHGHLRALGAVPVTYGDTMVEQVRAVAPDGVDAGYDARDDASLRQVLEIVGAPERVLSMVSPDAPARFGTAAVDGVRSAERLASVVGLYERGEYAVELREVLPLAEAARAHRILDSGHGRGAVVLTP</sequence>
<dbReference type="RefSeq" id="WP_220563048.1">
    <property type="nucleotide sequence ID" value="NZ_CP074133.1"/>
</dbReference>
<dbReference type="Proteomes" id="UP000676079">
    <property type="component" value="Chromosome"/>
</dbReference>
<dbReference type="PANTHER" id="PTHR43677:SF4">
    <property type="entry name" value="QUINONE OXIDOREDUCTASE-LIKE PROTEIN 2"/>
    <property type="match status" value="1"/>
</dbReference>
<dbReference type="InterPro" id="IPR013154">
    <property type="entry name" value="ADH-like_N"/>
</dbReference>
<evidence type="ECO:0000313" key="2">
    <source>
        <dbReference type="EMBL" id="QUX21824.1"/>
    </source>
</evidence>
<dbReference type="Pfam" id="PF13602">
    <property type="entry name" value="ADH_zinc_N_2"/>
    <property type="match status" value="1"/>
</dbReference>
<gene>
    <name evidence="2" type="ORF">KGD84_26140</name>
</gene>
<dbReference type="InterPro" id="IPR036291">
    <property type="entry name" value="NAD(P)-bd_dom_sf"/>
</dbReference>
<accession>A0ABX8BKJ5</accession>
<reference evidence="2 3" key="1">
    <citation type="submission" date="2021-05" db="EMBL/GenBank/DDBJ databases">
        <title>Direct Submission.</title>
        <authorList>
            <person name="Li K."/>
            <person name="Gao J."/>
        </authorList>
    </citation>
    <scope>NUCLEOTIDE SEQUENCE [LARGE SCALE GENOMIC DNA]</scope>
    <source>
        <strain evidence="2 3">Mg02</strain>
    </source>
</reference>
<dbReference type="Pfam" id="PF08240">
    <property type="entry name" value="ADH_N"/>
    <property type="match status" value="1"/>
</dbReference>
<feature type="domain" description="Enoyl reductase (ER)" evidence="1">
    <location>
        <begin position="10"/>
        <end position="301"/>
    </location>
</feature>
<evidence type="ECO:0000259" key="1">
    <source>
        <dbReference type="SMART" id="SM00829"/>
    </source>
</evidence>
<protein>
    <submittedName>
        <fullName evidence="2">NADP-dependent oxidoreductase</fullName>
    </submittedName>
</protein>
<dbReference type="Gene3D" id="3.40.50.720">
    <property type="entry name" value="NAD(P)-binding Rossmann-like Domain"/>
    <property type="match status" value="1"/>
</dbReference>
<name>A0ABX8BKJ5_9ACTN</name>
<dbReference type="SMART" id="SM00829">
    <property type="entry name" value="PKS_ER"/>
    <property type="match status" value="1"/>
</dbReference>
<dbReference type="SUPFAM" id="SSF51735">
    <property type="entry name" value="NAD(P)-binding Rossmann-fold domains"/>
    <property type="match status" value="1"/>
</dbReference>
<keyword evidence="3" id="KW-1185">Reference proteome</keyword>
<dbReference type="EMBL" id="CP074133">
    <property type="protein sequence ID" value="QUX21824.1"/>
    <property type="molecule type" value="Genomic_DNA"/>
</dbReference>
<organism evidence="2 3">
    <name type="scientific">Nocardiopsis changdeensis</name>
    <dbReference type="NCBI Taxonomy" id="2831969"/>
    <lineage>
        <taxon>Bacteria</taxon>
        <taxon>Bacillati</taxon>
        <taxon>Actinomycetota</taxon>
        <taxon>Actinomycetes</taxon>
        <taxon>Streptosporangiales</taxon>
        <taxon>Nocardiopsidaceae</taxon>
        <taxon>Nocardiopsis</taxon>
    </lineage>
</organism>
<dbReference type="Gene3D" id="3.90.180.10">
    <property type="entry name" value="Medium-chain alcohol dehydrogenases, catalytic domain"/>
    <property type="match status" value="1"/>
</dbReference>
<dbReference type="PANTHER" id="PTHR43677">
    <property type="entry name" value="SHORT-CHAIN DEHYDROGENASE/REDUCTASE"/>
    <property type="match status" value="1"/>
</dbReference>
<proteinExistence type="predicted"/>
<dbReference type="CDD" id="cd05289">
    <property type="entry name" value="MDR_like_2"/>
    <property type="match status" value="1"/>
</dbReference>
<dbReference type="InterPro" id="IPR011032">
    <property type="entry name" value="GroES-like_sf"/>
</dbReference>
<dbReference type="InterPro" id="IPR051397">
    <property type="entry name" value="Zn-ADH-like_protein"/>
</dbReference>